<organism evidence="1 2">
    <name type="scientific">Acetivibrio ethanolgignens</name>
    <dbReference type="NCBI Taxonomy" id="290052"/>
    <lineage>
        <taxon>Bacteria</taxon>
        <taxon>Bacillati</taxon>
        <taxon>Bacillota</taxon>
        <taxon>Clostridia</taxon>
        <taxon>Eubacteriales</taxon>
        <taxon>Oscillospiraceae</taxon>
        <taxon>Acetivibrio</taxon>
    </lineage>
</organism>
<comment type="caution">
    <text evidence="1">The sequence shown here is derived from an EMBL/GenBank/DDBJ whole genome shotgun (WGS) entry which is preliminary data.</text>
</comment>
<protein>
    <submittedName>
        <fullName evidence="1">Uncharacterized protein</fullName>
    </submittedName>
</protein>
<proteinExistence type="predicted"/>
<dbReference type="RefSeq" id="WP_058352004.1">
    <property type="nucleotide sequence ID" value="NZ_CABMMD010000090.1"/>
</dbReference>
<dbReference type="EMBL" id="LNAM01000090">
    <property type="protein sequence ID" value="KSV59816.1"/>
    <property type="molecule type" value="Genomic_DNA"/>
</dbReference>
<dbReference type="Proteomes" id="UP000054874">
    <property type="component" value="Unassembled WGS sequence"/>
</dbReference>
<keyword evidence="2" id="KW-1185">Reference proteome</keyword>
<reference evidence="1 2" key="1">
    <citation type="submission" date="2015-11" db="EMBL/GenBank/DDBJ databases">
        <title>Butyribacter intestini gen. nov., sp. nov., a butyric acid-producing bacterium of the family Lachnospiraceae isolated from the human faeces.</title>
        <authorList>
            <person name="Zou Y."/>
            <person name="Xue W."/>
            <person name="Luo G."/>
            <person name="Lv M."/>
        </authorList>
    </citation>
    <scope>NUCLEOTIDE SEQUENCE [LARGE SCALE GENOMIC DNA]</scope>
    <source>
        <strain evidence="1 2">ACET-33324</strain>
    </source>
</reference>
<name>A0A0V8QGS7_9FIRM</name>
<accession>A0A0V8QGS7</accession>
<dbReference type="OrthoDB" id="2066770at2"/>
<sequence>MRRKPNYQYYVEGEDEKKLLNTLKTDLQCIVPGRVDRLNVIQEKFPIARIRTLTQETTVILLFDTDVEKTDILKNNVEFLRKQSAIKVAFLWISFGADRFLGRSGIS</sequence>
<gene>
    <name evidence="1" type="ORF">ASU35_08040</name>
</gene>
<evidence type="ECO:0000313" key="2">
    <source>
        <dbReference type="Proteomes" id="UP000054874"/>
    </source>
</evidence>
<evidence type="ECO:0000313" key="1">
    <source>
        <dbReference type="EMBL" id="KSV59816.1"/>
    </source>
</evidence>
<dbReference type="AlphaFoldDB" id="A0A0V8QGS7"/>
<dbReference type="STRING" id="290052.ASU35_08040"/>